<reference evidence="4" key="2">
    <citation type="submission" date="2025-08" db="UniProtKB">
        <authorList>
            <consortium name="RefSeq"/>
        </authorList>
    </citation>
    <scope>IDENTIFICATION</scope>
    <source>
        <tissue evidence="4">Leaf</tissue>
    </source>
</reference>
<evidence type="ECO:0000256" key="1">
    <source>
        <dbReference type="ARBA" id="ARBA00023268"/>
    </source>
</evidence>
<proteinExistence type="predicted"/>
<protein>
    <submittedName>
        <fullName evidence="4">Uncharacterized protein LOC116188781</fullName>
    </submittedName>
</protein>
<dbReference type="FunFam" id="3.30.70.270:FF:000026">
    <property type="entry name" value="Transposon Ty3-G Gag-Pol polyprotein"/>
    <property type="match status" value="1"/>
</dbReference>
<evidence type="ECO:0000313" key="4">
    <source>
        <dbReference type="RefSeq" id="XP_031374111.1"/>
    </source>
</evidence>
<dbReference type="InterPro" id="IPR041577">
    <property type="entry name" value="RT_RNaseH_2"/>
</dbReference>
<dbReference type="InterPro" id="IPR043502">
    <property type="entry name" value="DNA/RNA_pol_sf"/>
</dbReference>
<dbReference type="GO" id="GO:0003824">
    <property type="term" value="F:catalytic activity"/>
    <property type="evidence" value="ECO:0007669"/>
    <property type="project" value="UniProtKB-KW"/>
</dbReference>
<dbReference type="InterPro" id="IPR050951">
    <property type="entry name" value="Retrovirus_Pol_polyprotein"/>
</dbReference>
<dbReference type="InterPro" id="IPR043128">
    <property type="entry name" value="Rev_trsase/Diguanyl_cyclase"/>
</dbReference>
<dbReference type="RefSeq" id="XP_031374111.1">
    <property type="nucleotide sequence ID" value="XM_031518251.1"/>
</dbReference>
<dbReference type="GeneID" id="116188781"/>
<gene>
    <name evidence="4" type="primary">LOC116188781</name>
</gene>
<keyword evidence="3" id="KW-1185">Reference proteome</keyword>
<evidence type="ECO:0000313" key="3">
    <source>
        <dbReference type="Proteomes" id="UP000515151"/>
    </source>
</evidence>
<feature type="domain" description="Reverse transcriptase/retrotransposon-derived protein RNase H-like" evidence="2">
    <location>
        <begin position="113"/>
        <end position="198"/>
    </location>
</feature>
<name>A0A6P8BWW6_PUNGR</name>
<dbReference type="Pfam" id="PF17919">
    <property type="entry name" value="RT_RNaseH_2"/>
    <property type="match status" value="1"/>
</dbReference>
<organism evidence="3 4">
    <name type="scientific">Punica granatum</name>
    <name type="common">Pomegranate</name>
    <dbReference type="NCBI Taxonomy" id="22663"/>
    <lineage>
        <taxon>Eukaryota</taxon>
        <taxon>Viridiplantae</taxon>
        <taxon>Streptophyta</taxon>
        <taxon>Embryophyta</taxon>
        <taxon>Tracheophyta</taxon>
        <taxon>Spermatophyta</taxon>
        <taxon>Magnoliopsida</taxon>
        <taxon>eudicotyledons</taxon>
        <taxon>Gunneridae</taxon>
        <taxon>Pentapetalae</taxon>
        <taxon>rosids</taxon>
        <taxon>malvids</taxon>
        <taxon>Myrtales</taxon>
        <taxon>Lythraceae</taxon>
        <taxon>Punica</taxon>
    </lineage>
</organism>
<dbReference type="Gene3D" id="3.30.70.270">
    <property type="match status" value="2"/>
</dbReference>
<keyword evidence="1" id="KW-0511">Multifunctional enzyme</keyword>
<dbReference type="PANTHER" id="PTHR37984">
    <property type="entry name" value="PROTEIN CBG26694"/>
    <property type="match status" value="1"/>
</dbReference>
<reference evidence="3" key="1">
    <citation type="journal article" date="2020" name="Plant Biotechnol. J.">
        <title>The pomegranate (Punica granatum L.) draft genome dissects genetic divergence between soft- and hard-seeded cultivars.</title>
        <authorList>
            <person name="Luo X."/>
            <person name="Li H."/>
            <person name="Wu Z."/>
            <person name="Yao W."/>
            <person name="Zhao P."/>
            <person name="Cao D."/>
            <person name="Yu H."/>
            <person name="Li K."/>
            <person name="Poudel K."/>
            <person name="Zhao D."/>
            <person name="Zhang F."/>
            <person name="Xia X."/>
            <person name="Chen L."/>
            <person name="Wang Q."/>
            <person name="Jing D."/>
            <person name="Cao S."/>
        </authorList>
    </citation>
    <scope>NUCLEOTIDE SEQUENCE [LARGE SCALE GENOMIC DNA]</scope>
    <source>
        <strain evidence="3">cv. Tunisia</strain>
    </source>
</reference>
<sequence length="249" mass="28379">MDCMSGRKSLDDHVEHLRCVLESLRREKLYANLKKCSFWLDRVVFFGFIVSSRGVEVDEEKVMAIKNWPTPTTIAEVRSFHGLAGFYRRFMPNFSTIAASLTEIIKKDVGFKWGEEQEKAFNALKEKLSSAPLLLIPNFSKPFEIECDASGIGVGAVFMQDRRPIANFSEKLKGAALNYFTYDKELYALVRALETWQHDANRAIRNPRGRSPPTDSRLPHAAKRVLEDLEIVEGCTAPPQPTMFRKDKC</sequence>
<dbReference type="OrthoDB" id="415724at2759"/>
<evidence type="ECO:0000259" key="2">
    <source>
        <dbReference type="Pfam" id="PF17919"/>
    </source>
</evidence>
<dbReference type="SUPFAM" id="SSF56672">
    <property type="entry name" value="DNA/RNA polymerases"/>
    <property type="match status" value="1"/>
</dbReference>
<accession>A0A6P8BWW6</accession>
<dbReference type="Proteomes" id="UP000515151">
    <property type="component" value="Chromosome 8"/>
</dbReference>
<dbReference type="PANTHER" id="PTHR37984:SF5">
    <property type="entry name" value="PROTEIN NYNRIN-LIKE"/>
    <property type="match status" value="1"/>
</dbReference>
<dbReference type="AlphaFoldDB" id="A0A6P8BWW6"/>